<feature type="non-terminal residue" evidence="3">
    <location>
        <position position="405"/>
    </location>
</feature>
<dbReference type="PRINTS" id="PR00095">
    <property type="entry name" value="ANTSNTHASEI"/>
</dbReference>
<dbReference type="GO" id="GO:0000162">
    <property type="term" value="P:L-tryptophan biosynthetic process"/>
    <property type="evidence" value="ECO:0007669"/>
    <property type="project" value="TreeGrafter"/>
</dbReference>
<dbReference type="PANTHER" id="PTHR11236:SF9">
    <property type="entry name" value="ANTHRANILATE SYNTHASE COMPONENT 1"/>
    <property type="match status" value="1"/>
</dbReference>
<dbReference type="InterPro" id="IPR015890">
    <property type="entry name" value="Chorismate_C"/>
</dbReference>
<accession>A0A1V1PB23</accession>
<dbReference type="EMBL" id="ATBP01000196">
    <property type="protein sequence ID" value="ETR71998.1"/>
    <property type="molecule type" value="Genomic_DNA"/>
</dbReference>
<dbReference type="Pfam" id="PF00425">
    <property type="entry name" value="Chorismate_bind"/>
    <property type="match status" value="1"/>
</dbReference>
<dbReference type="AlphaFoldDB" id="A0A1V1PB23"/>
<dbReference type="SUPFAM" id="SSF56322">
    <property type="entry name" value="ADC synthase"/>
    <property type="match status" value="1"/>
</dbReference>
<evidence type="ECO:0000313" key="3">
    <source>
        <dbReference type="EMBL" id="ETR71998.1"/>
    </source>
</evidence>
<dbReference type="Proteomes" id="UP000189670">
    <property type="component" value="Unassembled WGS sequence"/>
</dbReference>
<name>A0A1V1PB23_9BACT</name>
<reference evidence="4" key="1">
    <citation type="submission" date="2012-11" db="EMBL/GenBank/DDBJ databases">
        <authorList>
            <person name="Lucero-Rivera Y.E."/>
            <person name="Tovar-Ramirez D."/>
        </authorList>
    </citation>
    <scope>NUCLEOTIDE SEQUENCE [LARGE SCALE GENOMIC DNA]</scope>
    <source>
        <strain evidence="4">Araruama</strain>
    </source>
</reference>
<protein>
    <submittedName>
        <fullName evidence="3">Anthranilate synthase component 1</fullName>
    </submittedName>
</protein>
<dbReference type="Pfam" id="PF04715">
    <property type="entry name" value="Anth_synt_I_N"/>
    <property type="match status" value="1"/>
</dbReference>
<dbReference type="Gene3D" id="3.60.120.10">
    <property type="entry name" value="Anthranilate synthase"/>
    <property type="match status" value="1"/>
</dbReference>
<feature type="domain" description="Chorismate-utilising enzyme C-terminal" evidence="1">
    <location>
        <begin position="136"/>
        <end position="389"/>
    </location>
</feature>
<proteinExistence type="predicted"/>
<evidence type="ECO:0000259" key="1">
    <source>
        <dbReference type="Pfam" id="PF00425"/>
    </source>
</evidence>
<dbReference type="InterPro" id="IPR019999">
    <property type="entry name" value="Anth_synth_I-like"/>
</dbReference>
<gene>
    <name evidence="3" type="primary">trpE</name>
    <name evidence="3" type="ORF">OMM_07772</name>
</gene>
<dbReference type="InterPro" id="IPR005801">
    <property type="entry name" value="ADC_synthase"/>
</dbReference>
<sequence>MEMDETQVYCQENNHEETAPREQFFDLIRIHLKRLQCDKTLLLPTLGSLMGFVGFDAVRLIENLPSRHHNKMPIARLVFPSRYIIFDHIRRMMTLLALDNDKSICGEKLDEMEKKLQAPLILPSESSAIHISHPTKERYCEAVSKAKTYIRAGDIFQVVLSDQFKGNLDLHPFEVYRRLRLRSPSPYMFFLDFGDYHLVGSSPETLVKVNNRKAFIMAIAGTRGRSDNAEKDRALEKELLSCEKETAEHIMLVDLARNDISRVAQYGSVSVDPYMSVGRYSHVMHIVSQVEGVLQDKMDAIDALKAGFPAGTVSGAPKVRAMEIIDALENAPRGPYAGAVGYFGPNDVMDMCIAIRTILFQKNEFTVQVGAGIVADSVPENEYKELQNKAGQSIAALEKAAKGDI</sequence>
<feature type="domain" description="Anthranilate synthase component I N-terminal" evidence="2">
    <location>
        <begin position="6"/>
        <end position="94"/>
    </location>
</feature>
<evidence type="ECO:0000313" key="4">
    <source>
        <dbReference type="Proteomes" id="UP000189670"/>
    </source>
</evidence>
<evidence type="ECO:0000259" key="2">
    <source>
        <dbReference type="Pfam" id="PF04715"/>
    </source>
</evidence>
<organism evidence="3 4">
    <name type="scientific">Candidatus Magnetoglobus multicellularis str. Araruama</name>
    <dbReference type="NCBI Taxonomy" id="890399"/>
    <lineage>
        <taxon>Bacteria</taxon>
        <taxon>Pseudomonadati</taxon>
        <taxon>Thermodesulfobacteriota</taxon>
        <taxon>Desulfobacteria</taxon>
        <taxon>Desulfobacterales</taxon>
        <taxon>Desulfobacteraceae</taxon>
        <taxon>Candidatus Magnetoglobus</taxon>
    </lineage>
</organism>
<dbReference type="PANTHER" id="PTHR11236">
    <property type="entry name" value="AMINOBENZOATE/ANTHRANILATE SYNTHASE"/>
    <property type="match status" value="1"/>
</dbReference>
<dbReference type="InterPro" id="IPR006805">
    <property type="entry name" value="Anth_synth_I_N"/>
</dbReference>
<comment type="caution">
    <text evidence="3">The sequence shown here is derived from an EMBL/GenBank/DDBJ whole genome shotgun (WGS) entry which is preliminary data.</text>
</comment>